<comment type="caution">
    <text evidence="1">The sequence shown here is derived from an EMBL/GenBank/DDBJ whole genome shotgun (WGS) entry which is preliminary data.</text>
</comment>
<name>A0AA86NJ11_9EUKA</name>
<organism evidence="1">
    <name type="scientific">Hexamita inflata</name>
    <dbReference type="NCBI Taxonomy" id="28002"/>
    <lineage>
        <taxon>Eukaryota</taxon>
        <taxon>Metamonada</taxon>
        <taxon>Diplomonadida</taxon>
        <taxon>Hexamitidae</taxon>
        <taxon>Hexamitinae</taxon>
        <taxon>Hexamita</taxon>
    </lineage>
</organism>
<protein>
    <submittedName>
        <fullName evidence="2">Hypothetical_protein</fullName>
    </submittedName>
</protein>
<sequence length="139" mass="16002">MSHNQPDLLSLIDPLIFFGKSAEGLQVNRGGGLHSRQCSITFREISKNLTQRDISLLIETFSFISQIVFSIHTNQLRNRKTVLHNLELRHPPPFTYRHPKCSDTDTFDFFIVKVSLTELQKGLQVNLTLCKSLLYLLIF</sequence>
<accession>A0AA86NJ11</accession>
<keyword evidence="3" id="KW-1185">Reference proteome</keyword>
<evidence type="ECO:0000313" key="2">
    <source>
        <dbReference type="EMBL" id="CAL6078623.1"/>
    </source>
</evidence>
<dbReference type="Proteomes" id="UP001642409">
    <property type="component" value="Unassembled WGS sequence"/>
</dbReference>
<dbReference type="AlphaFoldDB" id="A0AA86NJ11"/>
<dbReference type="EMBL" id="CAXDID020000335">
    <property type="protein sequence ID" value="CAL6078623.1"/>
    <property type="molecule type" value="Genomic_DNA"/>
</dbReference>
<reference evidence="1" key="1">
    <citation type="submission" date="2023-06" db="EMBL/GenBank/DDBJ databases">
        <authorList>
            <person name="Kurt Z."/>
        </authorList>
    </citation>
    <scope>NUCLEOTIDE SEQUENCE</scope>
</reference>
<evidence type="ECO:0000313" key="1">
    <source>
        <dbReference type="EMBL" id="CAI9920932.1"/>
    </source>
</evidence>
<proteinExistence type="predicted"/>
<evidence type="ECO:0000313" key="3">
    <source>
        <dbReference type="Proteomes" id="UP001642409"/>
    </source>
</evidence>
<gene>
    <name evidence="2" type="ORF">HINF_LOCUS58993</name>
    <name evidence="1" type="ORF">HINF_LOCUS8577</name>
</gene>
<reference evidence="2 3" key="2">
    <citation type="submission" date="2024-07" db="EMBL/GenBank/DDBJ databases">
        <authorList>
            <person name="Akdeniz Z."/>
        </authorList>
    </citation>
    <scope>NUCLEOTIDE SEQUENCE [LARGE SCALE GENOMIC DNA]</scope>
</reference>
<dbReference type="EMBL" id="CATOUU010000205">
    <property type="protein sequence ID" value="CAI9920932.1"/>
    <property type="molecule type" value="Genomic_DNA"/>
</dbReference>